<comment type="caution">
    <text evidence="2">The sequence shown here is derived from an EMBL/GenBank/DDBJ whole genome shotgun (WGS) entry which is preliminary data.</text>
</comment>
<keyword evidence="3" id="KW-1185">Reference proteome</keyword>
<feature type="region of interest" description="Disordered" evidence="1">
    <location>
        <begin position="1"/>
        <end position="48"/>
    </location>
</feature>
<proteinExistence type="predicted"/>
<dbReference type="Proteomes" id="UP001152622">
    <property type="component" value="Chromosome 10"/>
</dbReference>
<evidence type="ECO:0000313" key="3">
    <source>
        <dbReference type="Proteomes" id="UP001152622"/>
    </source>
</evidence>
<dbReference type="EMBL" id="JAINUF010000010">
    <property type="protein sequence ID" value="KAJ8347907.1"/>
    <property type="molecule type" value="Genomic_DNA"/>
</dbReference>
<protein>
    <submittedName>
        <fullName evidence="2">Uncharacterized protein</fullName>
    </submittedName>
</protein>
<organism evidence="2 3">
    <name type="scientific">Synaphobranchus kaupii</name>
    <name type="common">Kaup's arrowtooth eel</name>
    <dbReference type="NCBI Taxonomy" id="118154"/>
    <lineage>
        <taxon>Eukaryota</taxon>
        <taxon>Metazoa</taxon>
        <taxon>Chordata</taxon>
        <taxon>Craniata</taxon>
        <taxon>Vertebrata</taxon>
        <taxon>Euteleostomi</taxon>
        <taxon>Actinopterygii</taxon>
        <taxon>Neopterygii</taxon>
        <taxon>Teleostei</taxon>
        <taxon>Anguilliformes</taxon>
        <taxon>Synaphobranchidae</taxon>
        <taxon>Synaphobranchus</taxon>
    </lineage>
</organism>
<evidence type="ECO:0000256" key="1">
    <source>
        <dbReference type="SAM" id="MobiDB-lite"/>
    </source>
</evidence>
<reference evidence="2" key="1">
    <citation type="journal article" date="2023" name="Science">
        <title>Genome structures resolve the early diversification of teleost fishes.</title>
        <authorList>
            <person name="Parey E."/>
            <person name="Louis A."/>
            <person name="Montfort J."/>
            <person name="Bouchez O."/>
            <person name="Roques C."/>
            <person name="Iampietro C."/>
            <person name="Lluch J."/>
            <person name="Castinel A."/>
            <person name="Donnadieu C."/>
            <person name="Desvignes T."/>
            <person name="Floi Bucao C."/>
            <person name="Jouanno E."/>
            <person name="Wen M."/>
            <person name="Mejri S."/>
            <person name="Dirks R."/>
            <person name="Jansen H."/>
            <person name="Henkel C."/>
            <person name="Chen W.J."/>
            <person name="Zahm M."/>
            <person name="Cabau C."/>
            <person name="Klopp C."/>
            <person name="Thompson A.W."/>
            <person name="Robinson-Rechavi M."/>
            <person name="Braasch I."/>
            <person name="Lecointre G."/>
            <person name="Bobe J."/>
            <person name="Postlethwait J.H."/>
            <person name="Berthelot C."/>
            <person name="Roest Crollius H."/>
            <person name="Guiguen Y."/>
        </authorList>
    </citation>
    <scope>NUCLEOTIDE SEQUENCE</scope>
    <source>
        <strain evidence="2">WJC10195</strain>
    </source>
</reference>
<name>A0A9Q1EZ49_SYNKA</name>
<dbReference type="AlphaFoldDB" id="A0A9Q1EZ49"/>
<gene>
    <name evidence="2" type="ORF">SKAU_G00264960</name>
</gene>
<feature type="compositionally biased region" description="Polar residues" evidence="1">
    <location>
        <begin position="19"/>
        <end position="33"/>
    </location>
</feature>
<accession>A0A9Q1EZ49</accession>
<evidence type="ECO:0000313" key="2">
    <source>
        <dbReference type="EMBL" id="KAJ8347907.1"/>
    </source>
</evidence>
<sequence length="128" mass="14012">MQSCPNAARSEERIPGERGSQTAHQLQPTISQIGSGGGNVKTAGGVSPEGLSVTMCPAQWMTERNLTMTACLATQYHFHLQCRVLREHGCGGVRVKPQATQFLQVRMDWEKDPARSDPLPPHFLEVSV</sequence>